<comment type="caution">
    <text evidence="2">The sequence shown here is derived from an EMBL/GenBank/DDBJ whole genome shotgun (WGS) entry which is preliminary data.</text>
</comment>
<dbReference type="AlphaFoldDB" id="A0AAD8MIR9"/>
<keyword evidence="3" id="KW-1185">Reference proteome</keyword>
<name>A0AAD8MIR9_9APIA</name>
<accession>A0AAD8MIR9</accession>
<gene>
    <name evidence="2" type="ORF">POM88_030447</name>
</gene>
<keyword evidence="1" id="KW-0732">Signal</keyword>
<organism evidence="2 3">
    <name type="scientific">Heracleum sosnowskyi</name>
    <dbReference type="NCBI Taxonomy" id="360622"/>
    <lineage>
        <taxon>Eukaryota</taxon>
        <taxon>Viridiplantae</taxon>
        <taxon>Streptophyta</taxon>
        <taxon>Embryophyta</taxon>
        <taxon>Tracheophyta</taxon>
        <taxon>Spermatophyta</taxon>
        <taxon>Magnoliopsida</taxon>
        <taxon>eudicotyledons</taxon>
        <taxon>Gunneridae</taxon>
        <taxon>Pentapetalae</taxon>
        <taxon>asterids</taxon>
        <taxon>campanulids</taxon>
        <taxon>Apiales</taxon>
        <taxon>Apiaceae</taxon>
        <taxon>Apioideae</taxon>
        <taxon>apioid superclade</taxon>
        <taxon>Tordylieae</taxon>
        <taxon>Tordyliinae</taxon>
        <taxon>Heracleum</taxon>
    </lineage>
</organism>
<sequence length="101" mass="11630">MQLLFASVGALLFFNARETVWMVYNLDLPSVNCHLVGPFCRRNEFGCTTGFESECVAASEVLGNLAHQAYFTAYWWLGIWQRHYHLLAKMTLANKEMLYMA</sequence>
<reference evidence="2" key="2">
    <citation type="submission" date="2023-05" db="EMBL/GenBank/DDBJ databases">
        <authorList>
            <person name="Schelkunov M.I."/>
        </authorList>
    </citation>
    <scope>NUCLEOTIDE SEQUENCE</scope>
    <source>
        <strain evidence="2">Hsosn_3</strain>
        <tissue evidence="2">Leaf</tissue>
    </source>
</reference>
<feature type="signal peptide" evidence="1">
    <location>
        <begin position="1"/>
        <end position="18"/>
    </location>
</feature>
<dbReference type="Proteomes" id="UP001237642">
    <property type="component" value="Unassembled WGS sequence"/>
</dbReference>
<protein>
    <recommendedName>
        <fullName evidence="4">Secreted protein</fullName>
    </recommendedName>
</protein>
<evidence type="ECO:0000313" key="2">
    <source>
        <dbReference type="EMBL" id="KAK1374254.1"/>
    </source>
</evidence>
<evidence type="ECO:0008006" key="4">
    <source>
        <dbReference type="Google" id="ProtNLM"/>
    </source>
</evidence>
<evidence type="ECO:0000256" key="1">
    <source>
        <dbReference type="SAM" id="SignalP"/>
    </source>
</evidence>
<feature type="chain" id="PRO_5042272201" description="Secreted protein" evidence="1">
    <location>
        <begin position="19"/>
        <end position="101"/>
    </location>
</feature>
<proteinExistence type="predicted"/>
<evidence type="ECO:0000313" key="3">
    <source>
        <dbReference type="Proteomes" id="UP001237642"/>
    </source>
</evidence>
<reference evidence="2" key="1">
    <citation type="submission" date="2023-02" db="EMBL/GenBank/DDBJ databases">
        <title>Genome of toxic invasive species Heracleum sosnowskyi carries increased number of genes despite the absence of recent whole-genome duplications.</title>
        <authorList>
            <person name="Schelkunov M."/>
            <person name="Shtratnikova V."/>
            <person name="Makarenko M."/>
            <person name="Klepikova A."/>
            <person name="Omelchenko D."/>
            <person name="Novikova G."/>
            <person name="Obukhova E."/>
            <person name="Bogdanov V."/>
            <person name="Penin A."/>
            <person name="Logacheva M."/>
        </authorList>
    </citation>
    <scope>NUCLEOTIDE SEQUENCE</scope>
    <source>
        <strain evidence="2">Hsosn_3</strain>
        <tissue evidence="2">Leaf</tissue>
    </source>
</reference>
<dbReference type="EMBL" id="JAUIZM010000007">
    <property type="protein sequence ID" value="KAK1374254.1"/>
    <property type="molecule type" value="Genomic_DNA"/>
</dbReference>